<dbReference type="PANTHER" id="PTHR16517:SF7">
    <property type="entry name" value="PROTEIN KING TUBBY"/>
    <property type="match status" value="1"/>
</dbReference>
<name>A0A7S1G903_9STRA</name>
<comment type="similarity">
    <text evidence="1">Belongs to the TUB family.</text>
</comment>
<evidence type="ECO:0000313" key="4">
    <source>
        <dbReference type="EMBL" id="CAD8916232.1"/>
    </source>
</evidence>
<feature type="domain" description="Tubby C-terminal" evidence="3">
    <location>
        <begin position="199"/>
        <end position="432"/>
    </location>
</feature>
<feature type="compositionally biased region" description="Gly residues" evidence="2">
    <location>
        <begin position="80"/>
        <end position="97"/>
    </location>
</feature>
<feature type="compositionally biased region" description="Gly residues" evidence="2">
    <location>
        <begin position="55"/>
        <end position="66"/>
    </location>
</feature>
<sequence>MSDDEDFEFRRGEERVAREMDEHRRKHENFAAMLDEVGDSDDSSDEDAAPLSRRPGGGGGGGGGGRASLAGRGVPPSGARGRGASGARGPDAGGARGGDGKAADDFGDRRRGSGAGSSAGGKEPEGGGGGYGSDSSDEGGGDRMRIMSEFKAASAAGGAAGGAGAAADGLRVAGGGAGSGSDGRNYTVNTSTLRPWMYRPVRKGEEPVQCYTDRDKGGLRTMKPIFSFFIEAENRFVCAAQKRLANKTSNFLIAMDRNPGDRKSDVILGKLRSNWSGSGYTLYDHGMRPEKAVTDSSLRKELAVVFFDYDKMGPGRMRVAIPRVNDAGTAVVFKPRTQEEGLEAAALANDKARVMFLENKRPKWDEAVGGHVLNFHGRVTKSSVKNFQLSCDETADETVLQFGRVAPNRFTMDYQFPLSGVQAVAICLSSMDGKLADSKGFDRFKDFKEKAGGFFSRKKGGKK</sequence>
<dbReference type="EMBL" id="HBFS01014026">
    <property type="protein sequence ID" value="CAD8916232.1"/>
    <property type="molecule type" value="Transcribed_RNA"/>
</dbReference>
<dbReference type="PANTHER" id="PTHR16517">
    <property type="entry name" value="TUBBY-RELATED"/>
    <property type="match status" value="1"/>
</dbReference>
<evidence type="ECO:0000259" key="3">
    <source>
        <dbReference type="Pfam" id="PF01167"/>
    </source>
</evidence>
<gene>
    <name evidence="4" type="ORF">BSP0115_LOCUS9490</name>
</gene>
<organism evidence="4">
    <name type="scientific">Bicosoecida sp. CB-2014</name>
    <dbReference type="NCBI Taxonomy" id="1486930"/>
    <lineage>
        <taxon>Eukaryota</taxon>
        <taxon>Sar</taxon>
        <taxon>Stramenopiles</taxon>
        <taxon>Bigyra</taxon>
        <taxon>Opalozoa</taxon>
        <taxon>Bicosoecida</taxon>
    </lineage>
</organism>
<feature type="compositionally biased region" description="Acidic residues" evidence="2">
    <location>
        <begin position="36"/>
        <end position="48"/>
    </location>
</feature>
<dbReference type="Gene3D" id="3.20.90.10">
    <property type="entry name" value="Tubby Protein, Chain A"/>
    <property type="match status" value="1"/>
</dbReference>
<dbReference type="PRINTS" id="PR01573">
    <property type="entry name" value="SUPERTUBBY"/>
</dbReference>
<protein>
    <recommendedName>
        <fullName evidence="3">Tubby C-terminal domain-containing protein</fullName>
    </recommendedName>
</protein>
<dbReference type="InterPro" id="IPR025659">
    <property type="entry name" value="Tubby-like_C"/>
</dbReference>
<evidence type="ECO:0000256" key="2">
    <source>
        <dbReference type="SAM" id="MobiDB-lite"/>
    </source>
</evidence>
<dbReference type="AlphaFoldDB" id="A0A7S1G903"/>
<evidence type="ECO:0000256" key="1">
    <source>
        <dbReference type="ARBA" id="ARBA00007129"/>
    </source>
</evidence>
<dbReference type="InterPro" id="IPR000007">
    <property type="entry name" value="Tubby_C"/>
</dbReference>
<feature type="region of interest" description="Disordered" evidence="2">
    <location>
        <begin position="1"/>
        <end position="142"/>
    </location>
</feature>
<reference evidence="4" key="1">
    <citation type="submission" date="2021-01" db="EMBL/GenBank/DDBJ databases">
        <authorList>
            <person name="Corre E."/>
            <person name="Pelletier E."/>
            <person name="Niang G."/>
            <person name="Scheremetjew M."/>
            <person name="Finn R."/>
            <person name="Kale V."/>
            <person name="Holt S."/>
            <person name="Cochrane G."/>
            <person name="Meng A."/>
            <person name="Brown T."/>
            <person name="Cohen L."/>
        </authorList>
    </citation>
    <scope>NUCLEOTIDE SEQUENCE</scope>
    <source>
        <strain evidence="4">Ms1</strain>
    </source>
</reference>
<dbReference type="SUPFAM" id="SSF54518">
    <property type="entry name" value="Tubby C-terminal domain-like"/>
    <property type="match status" value="1"/>
</dbReference>
<feature type="compositionally biased region" description="Basic and acidic residues" evidence="2">
    <location>
        <begin position="8"/>
        <end position="23"/>
    </location>
</feature>
<proteinExistence type="inferred from homology"/>
<feature type="compositionally biased region" description="Low complexity" evidence="2">
    <location>
        <begin position="67"/>
        <end position="79"/>
    </location>
</feature>
<feature type="compositionally biased region" description="Basic and acidic residues" evidence="2">
    <location>
        <begin position="98"/>
        <end position="111"/>
    </location>
</feature>
<accession>A0A7S1G903</accession>
<dbReference type="Pfam" id="PF01167">
    <property type="entry name" value="Tub"/>
    <property type="match status" value="1"/>
</dbReference>